<dbReference type="Proteomes" id="UP001586593">
    <property type="component" value="Unassembled WGS sequence"/>
</dbReference>
<sequence>MQSKGFYNAHETTAVEPFAIALLCGDVRVDMYAGVLVLDGNRARFAAPDWKTLLVVKTLRARLWEMLHRSFRSPGKPQTAQHQKWLDAWQRIFTAVQEGDRGQKA</sequence>
<reference evidence="1 2" key="1">
    <citation type="journal article" date="2024" name="Commun. Biol.">
        <title>Comparative genomic analysis of thermophilic fungi reveals convergent evolutionary adaptations and gene losses.</title>
        <authorList>
            <person name="Steindorff A.S."/>
            <person name="Aguilar-Pontes M.V."/>
            <person name="Robinson A.J."/>
            <person name="Andreopoulos B."/>
            <person name="LaButti K."/>
            <person name="Kuo A."/>
            <person name="Mondo S."/>
            <person name="Riley R."/>
            <person name="Otillar R."/>
            <person name="Haridas S."/>
            <person name="Lipzen A."/>
            <person name="Grimwood J."/>
            <person name="Schmutz J."/>
            <person name="Clum A."/>
            <person name="Reid I.D."/>
            <person name="Moisan M.C."/>
            <person name="Butler G."/>
            <person name="Nguyen T.T.M."/>
            <person name="Dewar K."/>
            <person name="Conant G."/>
            <person name="Drula E."/>
            <person name="Henrissat B."/>
            <person name="Hansel C."/>
            <person name="Singer S."/>
            <person name="Hutchinson M.I."/>
            <person name="de Vries R.P."/>
            <person name="Natvig D.O."/>
            <person name="Powell A.J."/>
            <person name="Tsang A."/>
            <person name="Grigoriev I.V."/>
        </authorList>
    </citation>
    <scope>NUCLEOTIDE SEQUENCE [LARGE SCALE GENOMIC DNA]</scope>
    <source>
        <strain evidence="1 2">ATCC 24622</strain>
    </source>
</reference>
<gene>
    <name evidence="1" type="ORF">VTK73DRAFT_4088</name>
</gene>
<proteinExistence type="predicted"/>
<evidence type="ECO:0000313" key="2">
    <source>
        <dbReference type="Proteomes" id="UP001586593"/>
    </source>
</evidence>
<dbReference type="EMBL" id="JAZHXJ010002362">
    <property type="protein sequence ID" value="KAL1839269.1"/>
    <property type="molecule type" value="Genomic_DNA"/>
</dbReference>
<name>A0ABR3VC43_9PEZI</name>
<organism evidence="1 2">
    <name type="scientific">Phialemonium thermophilum</name>
    <dbReference type="NCBI Taxonomy" id="223376"/>
    <lineage>
        <taxon>Eukaryota</taxon>
        <taxon>Fungi</taxon>
        <taxon>Dikarya</taxon>
        <taxon>Ascomycota</taxon>
        <taxon>Pezizomycotina</taxon>
        <taxon>Sordariomycetes</taxon>
        <taxon>Sordariomycetidae</taxon>
        <taxon>Cephalothecales</taxon>
        <taxon>Cephalothecaceae</taxon>
        <taxon>Phialemonium</taxon>
    </lineage>
</organism>
<protein>
    <submittedName>
        <fullName evidence="1">Uncharacterized protein</fullName>
    </submittedName>
</protein>
<keyword evidence="2" id="KW-1185">Reference proteome</keyword>
<comment type="caution">
    <text evidence="1">The sequence shown here is derived from an EMBL/GenBank/DDBJ whole genome shotgun (WGS) entry which is preliminary data.</text>
</comment>
<accession>A0ABR3VC43</accession>
<evidence type="ECO:0000313" key="1">
    <source>
        <dbReference type="EMBL" id="KAL1839269.1"/>
    </source>
</evidence>